<dbReference type="InterPro" id="IPR001128">
    <property type="entry name" value="Cyt_P450"/>
</dbReference>
<dbReference type="GeneID" id="67022342"/>
<dbReference type="KEGG" id="rsx:RhiXN_00060"/>
<comment type="pathway">
    <text evidence="2">Secondary metabolite biosynthesis.</text>
</comment>
<protein>
    <submittedName>
        <fullName evidence="13">Cytochrome P450 family protein</fullName>
    </submittedName>
</protein>
<dbReference type="PROSITE" id="PS50005">
    <property type="entry name" value="TPR"/>
    <property type="match status" value="2"/>
</dbReference>
<dbReference type="PANTHER" id="PTHR24305">
    <property type="entry name" value="CYTOCHROME P450"/>
    <property type="match status" value="1"/>
</dbReference>
<dbReference type="InterPro" id="IPR050121">
    <property type="entry name" value="Cytochrome_P450_monoxygenase"/>
</dbReference>
<evidence type="ECO:0000256" key="7">
    <source>
        <dbReference type="ARBA" id="ARBA00023004"/>
    </source>
</evidence>
<dbReference type="InterPro" id="IPR019734">
    <property type="entry name" value="TPR_rpt"/>
</dbReference>
<feature type="repeat" description="TPR" evidence="10">
    <location>
        <begin position="718"/>
        <end position="751"/>
    </location>
</feature>
<dbReference type="GO" id="GO:0005506">
    <property type="term" value="F:iron ion binding"/>
    <property type="evidence" value="ECO:0007669"/>
    <property type="project" value="InterPro"/>
</dbReference>
<dbReference type="Gene3D" id="1.10.630.10">
    <property type="entry name" value="Cytochrome P450"/>
    <property type="match status" value="1"/>
</dbReference>
<evidence type="ECO:0000256" key="2">
    <source>
        <dbReference type="ARBA" id="ARBA00005179"/>
    </source>
</evidence>
<dbReference type="PRINTS" id="PR00385">
    <property type="entry name" value="P450"/>
</dbReference>
<keyword evidence="7 9" id="KW-0408">Iron</keyword>
<reference evidence="13" key="1">
    <citation type="submission" date="2020-05" db="EMBL/GenBank/DDBJ databases">
        <title>Evolutionary and genomic comparisons of hybrid uninucleate and nonhybrid Rhizoctonia fungi.</title>
        <authorList>
            <person name="Li C."/>
            <person name="Chen X."/>
        </authorList>
    </citation>
    <scope>NUCLEOTIDE SEQUENCE</scope>
    <source>
        <strain evidence="13">AG-1 IA</strain>
    </source>
</reference>
<accession>A0A8H8SUN7</accession>
<dbReference type="Gene3D" id="1.25.40.10">
    <property type="entry name" value="Tetratricopeptide repeat domain"/>
    <property type="match status" value="2"/>
</dbReference>
<keyword evidence="6" id="KW-0560">Oxidoreductase</keyword>
<organism evidence="13 14">
    <name type="scientific">Rhizoctonia solani</name>
    <dbReference type="NCBI Taxonomy" id="456999"/>
    <lineage>
        <taxon>Eukaryota</taxon>
        <taxon>Fungi</taxon>
        <taxon>Dikarya</taxon>
        <taxon>Basidiomycota</taxon>
        <taxon>Agaricomycotina</taxon>
        <taxon>Agaricomycetes</taxon>
        <taxon>Cantharellales</taxon>
        <taxon>Ceratobasidiaceae</taxon>
        <taxon>Rhizoctonia</taxon>
    </lineage>
</organism>
<dbReference type="GO" id="GO:0004497">
    <property type="term" value="F:monooxygenase activity"/>
    <property type="evidence" value="ECO:0007669"/>
    <property type="project" value="UniProtKB-KW"/>
</dbReference>
<dbReference type="PANTHER" id="PTHR24305:SF166">
    <property type="entry name" value="CYTOCHROME P450 12A4, MITOCHONDRIAL-RELATED"/>
    <property type="match status" value="1"/>
</dbReference>
<dbReference type="Proteomes" id="UP000650533">
    <property type="component" value="Chromosome 4"/>
</dbReference>
<evidence type="ECO:0000259" key="12">
    <source>
        <dbReference type="Pfam" id="PF12770"/>
    </source>
</evidence>
<dbReference type="InterPro" id="IPR036396">
    <property type="entry name" value="Cyt_P450_sf"/>
</dbReference>
<keyword evidence="4 9" id="KW-0349">Heme</keyword>
<evidence type="ECO:0000256" key="9">
    <source>
        <dbReference type="PIRSR" id="PIRSR602403-1"/>
    </source>
</evidence>
<dbReference type="EMBL" id="CP059661">
    <property type="protein sequence ID" value="QRW18654.1"/>
    <property type="molecule type" value="Genomic_DNA"/>
</dbReference>
<evidence type="ECO:0000313" key="14">
    <source>
        <dbReference type="Proteomes" id="UP000650533"/>
    </source>
</evidence>
<dbReference type="Pfam" id="PF12770">
    <property type="entry name" value="CHAT"/>
    <property type="match status" value="1"/>
</dbReference>
<comment type="similarity">
    <text evidence="3">Belongs to the cytochrome P450 family.</text>
</comment>
<feature type="compositionally biased region" description="Basic and acidic residues" evidence="11">
    <location>
        <begin position="492"/>
        <end position="514"/>
    </location>
</feature>
<gene>
    <name evidence="13" type="ORF">RhiXN_00060</name>
</gene>
<evidence type="ECO:0000256" key="4">
    <source>
        <dbReference type="ARBA" id="ARBA00022617"/>
    </source>
</evidence>
<dbReference type="InterPro" id="IPR011990">
    <property type="entry name" value="TPR-like_helical_dom_sf"/>
</dbReference>
<evidence type="ECO:0000313" key="13">
    <source>
        <dbReference type="EMBL" id="QRW18654.1"/>
    </source>
</evidence>
<feature type="repeat" description="TPR" evidence="10">
    <location>
        <begin position="989"/>
        <end position="1022"/>
    </location>
</feature>
<name>A0A8H8SUN7_9AGAM</name>
<proteinExistence type="inferred from homology"/>
<dbReference type="RefSeq" id="XP_043178891.1">
    <property type="nucleotide sequence ID" value="XM_043319879.1"/>
</dbReference>
<dbReference type="SUPFAM" id="SSF81901">
    <property type="entry name" value="HCP-like"/>
    <property type="match status" value="1"/>
</dbReference>
<evidence type="ECO:0000256" key="5">
    <source>
        <dbReference type="ARBA" id="ARBA00022723"/>
    </source>
</evidence>
<dbReference type="InterPro" id="IPR002403">
    <property type="entry name" value="Cyt_P450_E_grp-IV"/>
</dbReference>
<feature type="binding site" description="axial binding residue" evidence="9">
    <location>
        <position position="435"/>
    </location>
    <ligand>
        <name>heme</name>
        <dbReference type="ChEBI" id="CHEBI:30413"/>
    </ligand>
    <ligandPart>
        <name>Fe</name>
        <dbReference type="ChEBI" id="CHEBI:18248"/>
    </ligandPart>
</feature>
<evidence type="ECO:0000256" key="6">
    <source>
        <dbReference type="ARBA" id="ARBA00023002"/>
    </source>
</evidence>
<dbReference type="SUPFAM" id="SSF48264">
    <property type="entry name" value="Cytochrome P450"/>
    <property type="match status" value="1"/>
</dbReference>
<evidence type="ECO:0000256" key="11">
    <source>
        <dbReference type="SAM" id="MobiDB-lite"/>
    </source>
</evidence>
<keyword evidence="10" id="KW-0802">TPR repeat</keyword>
<dbReference type="GO" id="GO:0016705">
    <property type="term" value="F:oxidoreductase activity, acting on paired donors, with incorporation or reduction of molecular oxygen"/>
    <property type="evidence" value="ECO:0007669"/>
    <property type="project" value="InterPro"/>
</dbReference>
<dbReference type="PRINTS" id="PR00465">
    <property type="entry name" value="EP450IV"/>
</dbReference>
<feature type="domain" description="CHAT" evidence="12">
    <location>
        <begin position="1400"/>
        <end position="1680"/>
    </location>
</feature>
<evidence type="ECO:0000256" key="1">
    <source>
        <dbReference type="ARBA" id="ARBA00001971"/>
    </source>
</evidence>
<dbReference type="Pfam" id="PF00067">
    <property type="entry name" value="p450"/>
    <property type="match status" value="2"/>
</dbReference>
<sequence length="1680" mass="189887">MLLSAVCLITGVLALLLVRRHRKLKSLVGLYGPPPSSYLAGHFKHMFGLHGIDFQLEVLRKYGPTVGMTGVMGEPFILTFDPGFIHTVLVRERSKFERNEGGTLMEMSIGIIANCLTQFLRYNIFANVSSNISLPSLSTDTSLTVLPVFTDVAKQACRAIDQSLSTEVNDVFQWSTAAALEFIGEAGLGYSFGSFSGETNEYSVASKSVFQLFAKLVPFIPLYPYLYRLPITPQLLSYVPFPLLQQVLKATKLQNDQAEQILRKRKDLLERGVDLESVTGRGKDILTQLSNSVIARILDVVAHDTNIQDKMREELLENKDKDTLELPYLDAVVKETLRLYPPVTYLGRVCEEDTVVPLIYPISTPSGTTTNLPVKKGTRLALSVVFSNRDESVWGKRASEFWPERWLETEQQQTHSHLQGIYSSMMTFGLGQYSCIGFKFAVMEIKVMTSQLLKSFRFEPSGEDYAWEKHIEFFKDYLMKIIRRTSIHAAMREHKPQEHIPEDTSSNDKERETTSKNTEQATSNQADDMSYDDVAKQALFHWDRFSRLGNLDDLEKVIGYSIRGLDLIPEGGPDTIRWLGFLVKCHDSRYLRLKDLDDLEKSIAWCIRRMEVTPKNDVSLLSQLKDMVLLYKARYQRLRRAHDLEKMLEYSSRLLAYTPEGHPSLPEVHDRVGESYIYRYEWNNCEADLKQGIRYRSFALELTPDGDECLPYRCAAVAEAYLHLYRRIGNMADLKKGIEDYTRALELTPDDNPVMAHWLASLGRAYSDQYERMEDMDAFSRSIDQTSRAIELTPDGHPGLGDCHEILSRLYHHRFRRLGDATDLSISMEHISRALKFTPDGSQQLSDRFSFLGGLYLELYQARGDHQDLDRSIKLMTHAISFAPEDHHPARAFLYFSLGTPHGDRYRRTGNLADLEKAIEYHDHAAELTPKGHTLLPVRYVALSMALADRYRRMGDPVDLGRAISFIMSVLDLTPDNHPSFPEQCTSLGQLYIEQFRRFGHISDIDKAIEYRSRALKLTPSDNKRLNVMLSNLGLCYIYRCESSGDIADVEKAIEHNSRALELTPDGHIGRPGVCIFLGISYRNRYQLMGDIADLEKSIEYTSHALTLTPDGHIELPFRHYLMAASRHQQYQHTGDPSHLEVCLVSFRRSSKLSVAPPRIVFNNALDWARLASRHTYLHPIEAFRAAMELLPHFTWLGATASQRYYDVTMMDNLAVRAAAVAIRSSEYATCLEWLEHGRCLVWNQALTLRSPQAILEKSHPELAAQLYDVSQQLHCNENPKYRYDLAKKYSDLLTQARLLPGFEDFLQPTKAAGLLKAARHGPVVVVNCFRNDCDALVIMPGQDDIGHVALPNYTEAKARHARSEIEQLVCNKGLRERGFMLKGGRARVQEPDPDVGLVLADLWNDVIKPVLEHLGYLTNDVTGQLPHITWCPTGALTFLPLHAAGDYDQPRSKVFDYVVSSYTPTLTALLTSAPTMPHRVPRVLAIGQTATSGYSQLPGTTRELASIRTHTRDRAEYSQLTGRKATPKAVLKAMENHDWVHLACHAHQNVTDPTKSGFFLHGGRLDFAEITRRSFRSKGLAFLSACQTATGDERLPDEAAHLASGMLMAGYPSVIATMWSVMDEDAPMVADMVYSELMKDGKVGGGEAGRALHNAVARLREKVGERNIARWVPYIHIGS</sequence>
<keyword evidence="8" id="KW-0503">Monooxygenase</keyword>
<comment type="cofactor">
    <cofactor evidence="1 9">
        <name>heme</name>
        <dbReference type="ChEBI" id="CHEBI:30413"/>
    </cofactor>
</comment>
<evidence type="ECO:0000256" key="3">
    <source>
        <dbReference type="ARBA" id="ARBA00010617"/>
    </source>
</evidence>
<dbReference type="GO" id="GO:0020037">
    <property type="term" value="F:heme binding"/>
    <property type="evidence" value="ECO:0007669"/>
    <property type="project" value="InterPro"/>
</dbReference>
<dbReference type="InterPro" id="IPR024983">
    <property type="entry name" value="CHAT_dom"/>
</dbReference>
<feature type="region of interest" description="Disordered" evidence="11">
    <location>
        <begin position="492"/>
        <end position="527"/>
    </location>
</feature>
<evidence type="ECO:0000256" key="8">
    <source>
        <dbReference type="ARBA" id="ARBA00023033"/>
    </source>
</evidence>
<evidence type="ECO:0000256" key="10">
    <source>
        <dbReference type="PROSITE-ProRule" id="PRU00339"/>
    </source>
</evidence>
<dbReference type="SUPFAM" id="SSF48452">
    <property type="entry name" value="TPR-like"/>
    <property type="match status" value="1"/>
</dbReference>
<keyword evidence="5 9" id="KW-0479">Metal-binding</keyword>
<feature type="compositionally biased region" description="Polar residues" evidence="11">
    <location>
        <begin position="515"/>
        <end position="527"/>
    </location>
</feature>